<protein>
    <recommendedName>
        <fullName evidence="4">Secreted protein</fullName>
    </recommendedName>
</protein>
<evidence type="ECO:0008006" key="4">
    <source>
        <dbReference type="Google" id="ProtNLM"/>
    </source>
</evidence>
<keyword evidence="1" id="KW-0732">Signal</keyword>
<evidence type="ECO:0000313" key="3">
    <source>
        <dbReference type="Proteomes" id="UP000823775"/>
    </source>
</evidence>
<organism evidence="2 3">
    <name type="scientific">Datura stramonium</name>
    <name type="common">Jimsonweed</name>
    <name type="synonym">Common thornapple</name>
    <dbReference type="NCBI Taxonomy" id="4076"/>
    <lineage>
        <taxon>Eukaryota</taxon>
        <taxon>Viridiplantae</taxon>
        <taxon>Streptophyta</taxon>
        <taxon>Embryophyta</taxon>
        <taxon>Tracheophyta</taxon>
        <taxon>Spermatophyta</taxon>
        <taxon>Magnoliopsida</taxon>
        <taxon>eudicotyledons</taxon>
        <taxon>Gunneridae</taxon>
        <taxon>Pentapetalae</taxon>
        <taxon>asterids</taxon>
        <taxon>lamiids</taxon>
        <taxon>Solanales</taxon>
        <taxon>Solanaceae</taxon>
        <taxon>Solanoideae</taxon>
        <taxon>Datureae</taxon>
        <taxon>Datura</taxon>
    </lineage>
</organism>
<feature type="signal peptide" evidence="1">
    <location>
        <begin position="1"/>
        <end position="17"/>
    </location>
</feature>
<proteinExistence type="predicted"/>
<evidence type="ECO:0000256" key="1">
    <source>
        <dbReference type="SAM" id="SignalP"/>
    </source>
</evidence>
<keyword evidence="3" id="KW-1185">Reference proteome</keyword>
<evidence type="ECO:0000313" key="2">
    <source>
        <dbReference type="EMBL" id="MCE3051077.1"/>
    </source>
</evidence>
<accession>A0ABS8WNJ0</accession>
<name>A0ABS8WNJ0_DATST</name>
<sequence>MNLVTGNLFFFLSWAAAAPTSWESSCRPLISQRRQHSRWLLLVASIELCEDGTAEFGEFFRCGGGDDLNAEVRLDEPSEPEAL</sequence>
<dbReference type="Proteomes" id="UP000823775">
    <property type="component" value="Unassembled WGS sequence"/>
</dbReference>
<reference evidence="2 3" key="1">
    <citation type="journal article" date="2021" name="BMC Genomics">
        <title>Datura genome reveals duplications of psychoactive alkaloid biosynthetic genes and high mutation rate following tissue culture.</title>
        <authorList>
            <person name="Rajewski A."/>
            <person name="Carter-House D."/>
            <person name="Stajich J."/>
            <person name="Litt A."/>
        </authorList>
    </citation>
    <scope>NUCLEOTIDE SEQUENCE [LARGE SCALE GENOMIC DNA]</scope>
    <source>
        <strain evidence="2">AR-01</strain>
    </source>
</reference>
<gene>
    <name evidence="2" type="ORF">HAX54_048869</name>
</gene>
<comment type="caution">
    <text evidence="2">The sequence shown here is derived from an EMBL/GenBank/DDBJ whole genome shotgun (WGS) entry which is preliminary data.</text>
</comment>
<feature type="chain" id="PRO_5046112459" description="Secreted protein" evidence="1">
    <location>
        <begin position="18"/>
        <end position="83"/>
    </location>
</feature>
<dbReference type="EMBL" id="JACEIK010008144">
    <property type="protein sequence ID" value="MCE3051077.1"/>
    <property type="molecule type" value="Genomic_DNA"/>
</dbReference>